<evidence type="ECO:0000313" key="10">
    <source>
        <dbReference type="EMBL" id="GMG21549.1"/>
    </source>
</evidence>
<dbReference type="GO" id="GO:0004847">
    <property type="term" value="F:urea carboxylase activity"/>
    <property type="evidence" value="ECO:0007669"/>
    <property type="project" value="TreeGrafter"/>
</dbReference>
<dbReference type="SUPFAM" id="SSF160467">
    <property type="entry name" value="PH0987 N-terminal domain-like"/>
    <property type="match status" value="1"/>
</dbReference>
<dbReference type="PROSITE" id="PS50975">
    <property type="entry name" value="ATP_GRASP"/>
    <property type="match status" value="1"/>
</dbReference>
<dbReference type="InterPro" id="IPR011761">
    <property type="entry name" value="ATP-grasp"/>
</dbReference>
<dbReference type="CDD" id="cd06850">
    <property type="entry name" value="biotinyl_domain"/>
    <property type="match status" value="1"/>
</dbReference>
<dbReference type="SUPFAM" id="SSF56059">
    <property type="entry name" value="Glutathione synthetase ATP-binding domain-like"/>
    <property type="match status" value="1"/>
</dbReference>
<dbReference type="PROSITE" id="PS50968">
    <property type="entry name" value="BIOTINYL_LIPOYL"/>
    <property type="match status" value="1"/>
</dbReference>
<dbReference type="SMART" id="SM00878">
    <property type="entry name" value="Biotin_carb_C"/>
    <property type="match status" value="1"/>
</dbReference>
<evidence type="ECO:0000256" key="4">
    <source>
        <dbReference type="ARBA" id="ARBA00022840"/>
    </source>
</evidence>
<dbReference type="Pfam" id="PF02682">
    <property type="entry name" value="CT_C_D"/>
    <property type="match status" value="1"/>
</dbReference>
<dbReference type="Gene3D" id="2.40.50.100">
    <property type="match status" value="1"/>
</dbReference>
<evidence type="ECO:0000256" key="3">
    <source>
        <dbReference type="ARBA" id="ARBA00022801"/>
    </source>
</evidence>
<dbReference type="InterPro" id="IPR000089">
    <property type="entry name" value="Biotin_lipoyl"/>
</dbReference>
<dbReference type="SUPFAM" id="SSF50891">
    <property type="entry name" value="Cyclophilin-like"/>
    <property type="match status" value="2"/>
</dbReference>
<dbReference type="SUPFAM" id="SSF51230">
    <property type="entry name" value="Single hybrid motif"/>
    <property type="match status" value="1"/>
</dbReference>
<dbReference type="Pfam" id="PF02626">
    <property type="entry name" value="CT_A_B"/>
    <property type="match status" value="1"/>
</dbReference>
<evidence type="ECO:0000259" key="9">
    <source>
        <dbReference type="PROSITE" id="PS50979"/>
    </source>
</evidence>
<dbReference type="InterPro" id="IPR005479">
    <property type="entry name" value="CPAse_ATP-bd"/>
</dbReference>
<dbReference type="InterPro" id="IPR003778">
    <property type="entry name" value="CT_A_B"/>
</dbReference>
<evidence type="ECO:0000313" key="11">
    <source>
        <dbReference type="Proteomes" id="UP001165063"/>
    </source>
</evidence>
<dbReference type="InterPro" id="IPR029000">
    <property type="entry name" value="Cyclophilin-like_dom_sf"/>
</dbReference>
<comment type="caution">
    <text evidence="10">The sequence shown here is derived from an EMBL/GenBank/DDBJ whole genome shotgun (WGS) entry which is preliminary data.</text>
</comment>
<dbReference type="InterPro" id="IPR011054">
    <property type="entry name" value="Rudment_hybrid_motif"/>
</dbReference>
<feature type="domain" description="Biotin carboxylation" evidence="9">
    <location>
        <begin position="1"/>
        <end position="289"/>
    </location>
</feature>
<dbReference type="Pfam" id="PF00364">
    <property type="entry name" value="Biotin_lipoyl"/>
    <property type="match status" value="1"/>
</dbReference>
<dbReference type="InterPro" id="IPR011053">
    <property type="entry name" value="Single_hybrid_motif"/>
</dbReference>
<keyword evidence="4 6" id="KW-0067">ATP-binding</keyword>
<organism evidence="10 11">
    <name type="scientific">Ambrosiozyma monospora</name>
    <name type="common">Yeast</name>
    <name type="synonym">Endomycopsis monosporus</name>
    <dbReference type="NCBI Taxonomy" id="43982"/>
    <lineage>
        <taxon>Eukaryota</taxon>
        <taxon>Fungi</taxon>
        <taxon>Dikarya</taxon>
        <taxon>Ascomycota</taxon>
        <taxon>Saccharomycotina</taxon>
        <taxon>Pichiomycetes</taxon>
        <taxon>Pichiales</taxon>
        <taxon>Pichiaceae</taxon>
        <taxon>Ambrosiozyma</taxon>
    </lineage>
</organism>
<dbReference type="OrthoDB" id="196847at2759"/>
<dbReference type="InterPro" id="IPR003833">
    <property type="entry name" value="CT_C_D"/>
</dbReference>
<dbReference type="GO" id="GO:0046872">
    <property type="term" value="F:metal ion binding"/>
    <property type="evidence" value="ECO:0007669"/>
    <property type="project" value="InterPro"/>
</dbReference>
<sequence>MVKSTAGGGGIGLQKVDSEADIERVFETVQHQGKSYFGDSGVFLERFVENARHVEVQMLGDGNGKAIAVGERDCSLQRRNQKIIEETPAPNLPETTRAKLRKAAEQLGSSMNYKCAGTVEFIYDEKRDEFYFLEVNARLQVEHPITEMVTGLDLVEWMLYIAADMPPDFSKEIKVTGASMEARLYAENPVKDFMPSPGQLTEVKFPKWARVDTWVKTGTSISAEYDPTLAKIIVHGKDRADALHLLRKALDETVVYGCITNIDYLRSIANSNMFETAKVSTRVLDSYEYKANAFEITSPGAYTTVQDYPGRTGYWRIGVPPSGPMDSYSFRLANRIVGNHYKAPAIEITLNGPSILFHHETVIAITGGEAPITINGKEQEMYTPIQIKRGDKLAIGKLVTGCRAYLAIRGGIDVTEYLGSRSTFALGNLGGYNGRVLKLGDVLFLGQPNLPSCTLPTVAYAPKPCPKQLRPQLSLNKEWTIAVTCGPHGSPDFFKKASVEEFFKSQWKVHYNSNRFGVRLIGPKPEWARPDGGEAGLHPSNAHDYVYSLGAINFTGDEPVILTCDGPSLGGFVCQAVVAQGEMWKVGQVKPGDLITFVPISYDDAISIKVAHDDIMEDLEGEMPSLPKLLPAPEDPVLAKYQPKGSSNAPIVTYRQAGDRYVLVEYGENIMDLNLSYRVYKLIDMVATNKTVGIVEMSQGVRSVLVEFDGTKTTQKILVETLIAYEAEVSFTNKWSVPSRLIKLPMAFEDKQTLDAVKRYSETIRSSAPWLPNNVDFIAQVNGIERSAVQDMLYSARFLVLGLGDVFLGAPCAVPLDPRHRFLGTKYNPSRTFTPNGTVGIGGMYMCIYTMESPGGYQLVGRTIPIWDKLSLGNHTKNFNDGHPWLLTPFDQVEFYPVSEAELDQISEDSQAGFFDVSVVESVFDHTKYLNWVQANSESIQNFKNNQGGDKLEEFNRLIQVANDELEQNGAGAIVEEEEYPEDAEMVYSEYSGRFWKPLVQVGDVVEEGQGLVVVEAMKTEMVVTATKSGKVLKIVHVNGNMVEAGDLVVVLQ</sequence>
<dbReference type="PROSITE" id="PS00867">
    <property type="entry name" value="CPSASE_2"/>
    <property type="match status" value="1"/>
</dbReference>
<dbReference type="InterPro" id="IPR005482">
    <property type="entry name" value="Biotin_COase_C"/>
</dbReference>
<keyword evidence="1" id="KW-0436">Ligase</keyword>
<dbReference type="GO" id="GO:0005524">
    <property type="term" value="F:ATP binding"/>
    <property type="evidence" value="ECO:0007669"/>
    <property type="project" value="UniProtKB-UniRule"/>
</dbReference>
<dbReference type="GO" id="GO:0016787">
    <property type="term" value="F:hydrolase activity"/>
    <property type="evidence" value="ECO:0007669"/>
    <property type="project" value="UniProtKB-KW"/>
</dbReference>
<feature type="domain" description="Lipoyl-binding" evidence="7">
    <location>
        <begin position="975"/>
        <end position="1053"/>
    </location>
</feature>
<keyword evidence="3" id="KW-0378">Hydrolase</keyword>
<evidence type="ECO:0000256" key="1">
    <source>
        <dbReference type="ARBA" id="ARBA00022598"/>
    </source>
</evidence>
<dbReference type="InterPro" id="IPR011764">
    <property type="entry name" value="Biotin_carboxylation_dom"/>
</dbReference>
<dbReference type="Pfam" id="PF02786">
    <property type="entry name" value="CPSase_L_D2"/>
    <property type="match status" value="1"/>
</dbReference>
<feature type="domain" description="ATP-grasp" evidence="8">
    <location>
        <begin position="1"/>
        <end position="163"/>
    </location>
</feature>
<dbReference type="PANTHER" id="PTHR18866:SF128">
    <property type="entry name" value="UREA AMIDOLYASE"/>
    <property type="match status" value="1"/>
</dbReference>
<keyword evidence="11" id="KW-1185">Reference proteome</keyword>
<evidence type="ECO:0000256" key="5">
    <source>
        <dbReference type="ARBA" id="ARBA00023267"/>
    </source>
</evidence>
<reference evidence="10" key="1">
    <citation type="submission" date="2023-04" db="EMBL/GenBank/DDBJ databases">
        <title>Ambrosiozyma monospora NBRC 1965.</title>
        <authorList>
            <person name="Ichikawa N."/>
            <person name="Sato H."/>
            <person name="Tonouchi N."/>
        </authorList>
    </citation>
    <scope>NUCLEOTIDE SEQUENCE</scope>
    <source>
        <strain evidence="10">NBRC 1965</strain>
    </source>
</reference>
<dbReference type="AlphaFoldDB" id="A0A9W7DDG0"/>
<dbReference type="InterPro" id="IPR014084">
    <property type="entry name" value="Urea_COase"/>
</dbReference>
<dbReference type="Gene3D" id="3.30.470.20">
    <property type="entry name" value="ATP-grasp fold, B domain"/>
    <property type="match status" value="1"/>
</dbReference>
<proteinExistence type="predicted"/>
<dbReference type="Gene3D" id="3.30.1490.20">
    <property type="entry name" value="ATP-grasp fold, A domain"/>
    <property type="match status" value="1"/>
</dbReference>
<dbReference type="Gene3D" id="2.40.100.10">
    <property type="entry name" value="Cyclophilin-like"/>
    <property type="match status" value="2"/>
</dbReference>
<evidence type="ECO:0000259" key="7">
    <source>
        <dbReference type="PROSITE" id="PS50968"/>
    </source>
</evidence>
<evidence type="ECO:0000256" key="6">
    <source>
        <dbReference type="PROSITE-ProRule" id="PRU00409"/>
    </source>
</evidence>
<dbReference type="InterPro" id="IPR013815">
    <property type="entry name" value="ATP_grasp_subdomain_1"/>
</dbReference>
<dbReference type="PROSITE" id="PS00188">
    <property type="entry name" value="BIOTIN"/>
    <property type="match status" value="1"/>
</dbReference>
<dbReference type="NCBIfam" id="TIGR00724">
    <property type="entry name" value="urea_amlyse_rel"/>
    <property type="match status" value="1"/>
</dbReference>
<dbReference type="Pfam" id="PF02785">
    <property type="entry name" value="Biotin_carb_C"/>
    <property type="match status" value="1"/>
</dbReference>
<dbReference type="PROSITE" id="PS50979">
    <property type="entry name" value="BC"/>
    <property type="match status" value="1"/>
</dbReference>
<dbReference type="PANTHER" id="PTHR18866">
    <property type="entry name" value="CARBOXYLASE:PYRUVATE/ACETYL-COA/PROPIONYL-COA CARBOXYLASE"/>
    <property type="match status" value="1"/>
</dbReference>
<dbReference type="InterPro" id="IPR050856">
    <property type="entry name" value="Biotin_carboxylase_complex"/>
</dbReference>
<dbReference type="Proteomes" id="UP001165063">
    <property type="component" value="Unassembled WGS sequence"/>
</dbReference>
<evidence type="ECO:0000259" key="8">
    <source>
        <dbReference type="PROSITE" id="PS50975"/>
    </source>
</evidence>
<accession>A0A9W7DDG0</accession>
<dbReference type="SUPFAM" id="SSF51246">
    <property type="entry name" value="Rudiment single hybrid motif"/>
    <property type="match status" value="1"/>
</dbReference>
<evidence type="ECO:0000256" key="2">
    <source>
        <dbReference type="ARBA" id="ARBA00022741"/>
    </source>
</evidence>
<dbReference type="SMART" id="SM00797">
    <property type="entry name" value="AHS2"/>
    <property type="match status" value="1"/>
</dbReference>
<gene>
    <name evidence="10" type="ORF">Amon01_000207600</name>
</gene>
<dbReference type="Gene3D" id="3.30.1360.40">
    <property type="match status" value="1"/>
</dbReference>
<dbReference type="EMBL" id="BSXU01000700">
    <property type="protein sequence ID" value="GMG21549.1"/>
    <property type="molecule type" value="Genomic_DNA"/>
</dbReference>
<dbReference type="NCBIfam" id="TIGR02712">
    <property type="entry name" value="urea_carbox"/>
    <property type="match status" value="1"/>
</dbReference>
<keyword evidence="5" id="KW-0092">Biotin</keyword>
<name>A0A9W7DDG0_AMBMO</name>
<dbReference type="InterPro" id="IPR001882">
    <property type="entry name" value="Biotin_BS"/>
</dbReference>
<dbReference type="SMART" id="SM00796">
    <property type="entry name" value="AHS1"/>
    <property type="match status" value="1"/>
</dbReference>
<protein>
    <submittedName>
        <fullName evidence="10">Unnamed protein product</fullName>
    </submittedName>
</protein>
<keyword evidence="2 6" id="KW-0547">Nucleotide-binding</keyword>